<evidence type="ECO:0000313" key="2">
    <source>
        <dbReference type="EMBL" id="REH42902.1"/>
    </source>
</evidence>
<dbReference type="PANTHER" id="PTHR47691">
    <property type="entry name" value="REGULATOR-RELATED"/>
    <property type="match status" value="1"/>
</dbReference>
<dbReference type="Pfam" id="PF13560">
    <property type="entry name" value="HTH_31"/>
    <property type="match status" value="1"/>
</dbReference>
<dbReference type="SUPFAM" id="SSF52540">
    <property type="entry name" value="P-loop containing nucleoside triphosphate hydrolases"/>
    <property type="match status" value="1"/>
</dbReference>
<dbReference type="AlphaFoldDB" id="A0A3E0HE35"/>
<dbReference type="SUPFAM" id="SSF48452">
    <property type="entry name" value="TPR-like"/>
    <property type="match status" value="1"/>
</dbReference>
<dbReference type="Gene3D" id="1.10.260.40">
    <property type="entry name" value="lambda repressor-like DNA-binding domains"/>
    <property type="match status" value="1"/>
</dbReference>
<dbReference type="GO" id="GO:0043531">
    <property type="term" value="F:ADP binding"/>
    <property type="evidence" value="ECO:0007669"/>
    <property type="project" value="InterPro"/>
</dbReference>
<dbReference type="InterPro" id="IPR002182">
    <property type="entry name" value="NB-ARC"/>
</dbReference>
<dbReference type="Pfam" id="PF00931">
    <property type="entry name" value="NB-ARC"/>
    <property type="match status" value="1"/>
</dbReference>
<proteinExistence type="predicted"/>
<dbReference type="GO" id="GO:0003677">
    <property type="term" value="F:DNA binding"/>
    <property type="evidence" value="ECO:0007669"/>
    <property type="project" value="InterPro"/>
</dbReference>
<dbReference type="EMBL" id="QUNO01000010">
    <property type="protein sequence ID" value="REH42902.1"/>
    <property type="molecule type" value="Genomic_DNA"/>
</dbReference>
<evidence type="ECO:0000259" key="1">
    <source>
        <dbReference type="PROSITE" id="PS50943"/>
    </source>
</evidence>
<dbReference type="Proteomes" id="UP000256269">
    <property type="component" value="Unassembled WGS sequence"/>
</dbReference>
<dbReference type="PRINTS" id="PR00364">
    <property type="entry name" value="DISEASERSIST"/>
</dbReference>
<accession>A0A3E0HE35</accession>
<organism evidence="2 3">
    <name type="scientific">Kutzneria buriramensis</name>
    <dbReference type="NCBI Taxonomy" id="1045776"/>
    <lineage>
        <taxon>Bacteria</taxon>
        <taxon>Bacillati</taxon>
        <taxon>Actinomycetota</taxon>
        <taxon>Actinomycetes</taxon>
        <taxon>Pseudonocardiales</taxon>
        <taxon>Pseudonocardiaceae</taxon>
        <taxon>Kutzneria</taxon>
    </lineage>
</organism>
<dbReference type="InterPro" id="IPR019734">
    <property type="entry name" value="TPR_rpt"/>
</dbReference>
<dbReference type="RefSeq" id="WP_116177678.1">
    <property type="nucleotide sequence ID" value="NZ_CP144375.1"/>
</dbReference>
<sequence length="738" mass="79073">MTDPRWDDSTPRWYPTAAEQFGERLAVLRNHAGLSLRALAGRTGIPKSVLGRLERGTTGPGVDAARTLDDALRAGGSLLVLGLAARAEPYPHLPPAPFFLGRRRELTRLTALARGESPNVIFIAGPPGVGKTALALRWANGVQDLFDVVLWSHLRGHTAGEPATIADVLEDLLRGLGNESDGIPCGEPERASALRDQLGRRAQRVLVVLDNAADSHQVLPILPALPGCTVLVTSRIQLSALVIEAGAGAVPLDMMDSADAAHLVGVLIGEDRADAERDAVAQLVDLCGALPLAVVVAAERIAAAPDRTVASHVVEMADLGRRLRLLDLDDEDDSIGVRAAFTWSYQALPAPAARMFRLLSLHPGTTISVSSAATLAGIPATEAASLLDVLAVAHLLQRTPGEYYGFHDLLRGYAIDVAAGEPAEDRAAAVRRLVDWYLHAANAASRALTPARDHHIELPGGPGPAFGGFDEAYAWCSREVSNFVPVARLAFDHALHFEAWRIMVELHDFFALAHPWHVWIDGYEIAVRAAQAVADESRLAEARVKLADGFRRRGDVARALELETLVVDTVDGRSRGWALLGLATDEPRDRWARLIRDAVDTFAAAGSWFGEATARVALGLACTGDEALEHGRWALDTFLAHDDRHGAAHARWALARSCRLAGDLEAALAYCEQSIADHPDADARGRAEALHEQGLVQLGLGRHDEAIRSLGRAIGLVEGYDERTADRLRAGLAALAQG</sequence>
<protein>
    <submittedName>
        <fullName evidence="2">Helix-turn-helix protein</fullName>
    </submittedName>
</protein>
<dbReference type="CDD" id="cd00093">
    <property type="entry name" value="HTH_XRE"/>
    <property type="match status" value="1"/>
</dbReference>
<dbReference type="Gene3D" id="3.40.50.300">
    <property type="entry name" value="P-loop containing nucleotide triphosphate hydrolases"/>
    <property type="match status" value="1"/>
</dbReference>
<dbReference type="SMART" id="SM00028">
    <property type="entry name" value="TPR"/>
    <property type="match status" value="2"/>
</dbReference>
<keyword evidence="3" id="KW-1185">Reference proteome</keyword>
<dbReference type="InterPro" id="IPR011990">
    <property type="entry name" value="TPR-like_helical_dom_sf"/>
</dbReference>
<gene>
    <name evidence="2" type="ORF">BCF44_110407</name>
</gene>
<dbReference type="PROSITE" id="PS50943">
    <property type="entry name" value="HTH_CROC1"/>
    <property type="match status" value="1"/>
</dbReference>
<comment type="caution">
    <text evidence="2">The sequence shown here is derived from an EMBL/GenBank/DDBJ whole genome shotgun (WGS) entry which is preliminary data.</text>
</comment>
<dbReference type="SMART" id="SM00530">
    <property type="entry name" value="HTH_XRE"/>
    <property type="match status" value="1"/>
</dbReference>
<name>A0A3E0HE35_9PSEU</name>
<dbReference type="InterPro" id="IPR010982">
    <property type="entry name" value="Lambda_DNA-bd_dom_sf"/>
</dbReference>
<feature type="domain" description="HTH cro/C1-type" evidence="1">
    <location>
        <begin position="25"/>
        <end position="79"/>
    </location>
</feature>
<dbReference type="PANTHER" id="PTHR47691:SF3">
    <property type="entry name" value="HTH-TYPE TRANSCRIPTIONAL REGULATOR RV0890C-RELATED"/>
    <property type="match status" value="1"/>
</dbReference>
<evidence type="ECO:0000313" key="3">
    <source>
        <dbReference type="Proteomes" id="UP000256269"/>
    </source>
</evidence>
<dbReference type="Gene3D" id="1.25.40.10">
    <property type="entry name" value="Tetratricopeptide repeat domain"/>
    <property type="match status" value="1"/>
</dbReference>
<dbReference type="SUPFAM" id="SSF47413">
    <property type="entry name" value="lambda repressor-like DNA-binding domains"/>
    <property type="match status" value="1"/>
</dbReference>
<dbReference type="InterPro" id="IPR027417">
    <property type="entry name" value="P-loop_NTPase"/>
</dbReference>
<dbReference type="InterPro" id="IPR001387">
    <property type="entry name" value="Cro/C1-type_HTH"/>
</dbReference>
<dbReference type="OrthoDB" id="581105at2"/>
<reference evidence="2 3" key="1">
    <citation type="submission" date="2018-08" db="EMBL/GenBank/DDBJ databases">
        <title>Genomic Encyclopedia of Archaeal and Bacterial Type Strains, Phase II (KMG-II): from individual species to whole genera.</title>
        <authorList>
            <person name="Goeker M."/>
        </authorList>
    </citation>
    <scope>NUCLEOTIDE SEQUENCE [LARGE SCALE GENOMIC DNA]</scope>
    <source>
        <strain evidence="2 3">DSM 45791</strain>
    </source>
</reference>